<dbReference type="GO" id="GO:0006508">
    <property type="term" value="P:proteolysis"/>
    <property type="evidence" value="ECO:0007669"/>
    <property type="project" value="UniProtKB-KW"/>
</dbReference>
<dbReference type="Pfam" id="PF00089">
    <property type="entry name" value="Trypsin"/>
    <property type="match status" value="1"/>
</dbReference>
<protein>
    <recommendedName>
        <fullName evidence="5">Peptidase S1 domain-containing protein</fullName>
    </recommendedName>
</protein>
<organism evidence="6 7">
    <name type="scientific">Chironomus riparius</name>
    <dbReference type="NCBI Taxonomy" id="315576"/>
    <lineage>
        <taxon>Eukaryota</taxon>
        <taxon>Metazoa</taxon>
        <taxon>Ecdysozoa</taxon>
        <taxon>Arthropoda</taxon>
        <taxon>Hexapoda</taxon>
        <taxon>Insecta</taxon>
        <taxon>Pterygota</taxon>
        <taxon>Neoptera</taxon>
        <taxon>Endopterygota</taxon>
        <taxon>Diptera</taxon>
        <taxon>Nematocera</taxon>
        <taxon>Chironomoidea</taxon>
        <taxon>Chironomidae</taxon>
        <taxon>Chironominae</taxon>
        <taxon>Chironomus</taxon>
    </lineage>
</organism>
<dbReference type="AlphaFoldDB" id="A0A9N9WTC0"/>
<name>A0A9N9WTC0_9DIPT</name>
<dbReference type="PROSITE" id="PS00135">
    <property type="entry name" value="TRYPSIN_SER"/>
    <property type="match status" value="1"/>
</dbReference>
<feature type="domain" description="Peptidase S1" evidence="5">
    <location>
        <begin position="24"/>
        <end position="256"/>
    </location>
</feature>
<evidence type="ECO:0000256" key="4">
    <source>
        <dbReference type="SAM" id="SignalP"/>
    </source>
</evidence>
<gene>
    <name evidence="6" type="ORF">CHIRRI_LOCUS11193</name>
</gene>
<reference evidence="6" key="1">
    <citation type="submission" date="2022-01" db="EMBL/GenBank/DDBJ databases">
        <authorList>
            <person name="King R."/>
        </authorList>
    </citation>
    <scope>NUCLEOTIDE SEQUENCE</scope>
</reference>
<accession>A0A9N9WTC0</accession>
<evidence type="ECO:0000256" key="1">
    <source>
        <dbReference type="ARBA" id="ARBA00023157"/>
    </source>
</evidence>
<dbReference type="InterPro" id="IPR001254">
    <property type="entry name" value="Trypsin_dom"/>
</dbReference>
<dbReference type="PRINTS" id="PR00722">
    <property type="entry name" value="CHYMOTRYPSIN"/>
</dbReference>
<evidence type="ECO:0000256" key="3">
    <source>
        <dbReference type="RuleBase" id="RU363034"/>
    </source>
</evidence>
<dbReference type="GO" id="GO:0004252">
    <property type="term" value="F:serine-type endopeptidase activity"/>
    <property type="evidence" value="ECO:0007669"/>
    <property type="project" value="InterPro"/>
</dbReference>
<feature type="signal peptide" evidence="4">
    <location>
        <begin position="1"/>
        <end position="16"/>
    </location>
</feature>
<feature type="chain" id="PRO_5040328932" description="Peptidase S1 domain-containing protein" evidence="4">
    <location>
        <begin position="17"/>
        <end position="257"/>
    </location>
</feature>
<reference evidence="6" key="2">
    <citation type="submission" date="2022-10" db="EMBL/GenBank/DDBJ databases">
        <authorList>
            <consortium name="ENA_rothamsted_submissions"/>
            <consortium name="culmorum"/>
            <person name="King R."/>
        </authorList>
    </citation>
    <scope>NUCLEOTIDE SEQUENCE</scope>
</reference>
<dbReference type="InterPro" id="IPR033116">
    <property type="entry name" value="TRYPSIN_SER"/>
</dbReference>
<keyword evidence="4" id="KW-0732">Signal</keyword>
<keyword evidence="1" id="KW-1015">Disulfide bond</keyword>
<dbReference type="PANTHER" id="PTHR24252:SF7">
    <property type="entry name" value="HYALIN"/>
    <property type="match status" value="1"/>
</dbReference>
<dbReference type="EMBL" id="OU895879">
    <property type="protein sequence ID" value="CAG9808351.1"/>
    <property type="molecule type" value="Genomic_DNA"/>
</dbReference>
<keyword evidence="7" id="KW-1185">Reference proteome</keyword>
<dbReference type="InterPro" id="IPR018114">
    <property type="entry name" value="TRYPSIN_HIS"/>
</dbReference>
<sequence length="257" mass="28231">MWKFILILAAISFADCKIGIAPRIVGGNDAALGQFPYFMSIRYGDTLRHGCGSGIINTRFAITAAHCLNGQERMAVAGAILLVDPGVRFTIIQSIPHPDFDPIRLWNDIGLYKVERDIVFTNLIRPVPLNRRRVLMNTPTVLAGHGAFTQQPPWEVHPHLQYLHSRTMSNSECITRSFLARLIDPSYNPSIHIAHICAFASVGVGGCYGDSGSPLVNRRNGEVLGVVVSGLSCARGAPDFYARVSSYTRWIDANIIV</sequence>
<dbReference type="InterPro" id="IPR043504">
    <property type="entry name" value="Peptidase_S1_PA_chymotrypsin"/>
</dbReference>
<evidence type="ECO:0000256" key="2">
    <source>
        <dbReference type="ARBA" id="ARBA00024195"/>
    </source>
</evidence>
<dbReference type="InterPro" id="IPR001314">
    <property type="entry name" value="Peptidase_S1A"/>
</dbReference>
<dbReference type="Gene3D" id="2.40.10.10">
    <property type="entry name" value="Trypsin-like serine proteases"/>
    <property type="match status" value="2"/>
</dbReference>
<dbReference type="CDD" id="cd00190">
    <property type="entry name" value="Tryp_SPc"/>
    <property type="match status" value="1"/>
</dbReference>
<dbReference type="SMART" id="SM00020">
    <property type="entry name" value="Tryp_SPc"/>
    <property type="match status" value="1"/>
</dbReference>
<dbReference type="SUPFAM" id="SSF50494">
    <property type="entry name" value="Trypsin-like serine proteases"/>
    <property type="match status" value="1"/>
</dbReference>
<keyword evidence="3" id="KW-0645">Protease</keyword>
<evidence type="ECO:0000259" key="5">
    <source>
        <dbReference type="PROSITE" id="PS50240"/>
    </source>
</evidence>
<comment type="similarity">
    <text evidence="2">Belongs to the peptidase S1 family. CLIP subfamily.</text>
</comment>
<dbReference type="Proteomes" id="UP001153620">
    <property type="component" value="Chromosome 3"/>
</dbReference>
<keyword evidence="3" id="KW-0378">Hydrolase</keyword>
<evidence type="ECO:0000313" key="6">
    <source>
        <dbReference type="EMBL" id="CAG9808351.1"/>
    </source>
</evidence>
<dbReference type="PANTHER" id="PTHR24252">
    <property type="entry name" value="ACROSIN-RELATED"/>
    <property type="match status" value="1"/>
</dbReference>
<evidence type="ECO:0000313" key="7">
    <source>
        <dbReference type="Proteomes" id="UP001153620"/>
    </source>
</evidence>
<dbReference type="InterPro" id="IPR009003">
    <property type="entry name" value="Peptidase_S1_PA"/>
</dbReference>
<keyword evidence="3" id="KW-0720">Serine protease</keyword>
<dbReference type="PROSITE" id="PS50240">
    <property type="entry name" value="TRYPSIN_DOM"/>
    <property type="match status" value="1"/>
</dbReference>
<dbReference type="PROSITE" id="PS00134">
    <property type="entry name" value="TRYPSIN_HIS"/>
    <property type="match status" value="1"/>
</dbReference>
<proteinExistence type="inferred from homology"/>
<dbReference type="OrthoDB" id="60866at2759"/>